<evidence type="ECO:0000313" key="1">
    <source>
        <dbReference type="EMBL" id="KYF86991.1"/>
    </source>
</evidence>
<name>A0A150S3L6_SORCE</name>
<proteinExistence type="predicted"/>
<reference evidence="1 2" key="1">
    <citation type="submission" date="2014-02" db="EMBL/GenBank/DDBJ databases">
        <title>The small core and large imbalanced accessory genome model reveals a collaborative survival strategy of Sorangium cellulosum strains in nature.</title>
        <authorList>
            <person name="Han K."/>
            <person name="Peng R."/>
            <person name="Blom J."/>
            <person name="Li Y.-Z."/>
        </authorList>
    </citation>
    <scope>NUCLEOTIDE SEQUENCE [LARGE SCALE GENOMIC DNA]</scope>
    <source>
        <strain evidence="1 2">So0011-07</strain>
    </source>
</reference>
<accession>A0A150S3L6</accession>
<dbReference type="EMBL" id="JEMB01001486">
    <property type="protein sequence ID" value="KYF86991.1"/>
    <property type="molecule type" value="Genomic_DNA"/>
</dbReference>
<comment type="caution">
    <text evidence="1">The sequence shown here is derived from an EMBL/GenBank/DDBJ whole genome shotgun (WGS) entry which is preliminary data.</text>
</comment>
<protein>
    <submittedName>
        <fullName evidence="1">Uncharacterized protein</fullName>
    </submittedName>
</protein>
<dbReference type="AlphaFoldDB" id="A0A150S3L6"/>
<organism evidence="1 2">
    <name type="scientific">Sorangium cellulosum</name>
    <name type="common">Polyangium cellulosum</name>
    <dbReference type="NCBI Taxonomy" id="56"/>
    <lineage>
        <taxon>Bacteria</taxon>
        <taxon>Pseudomonadati</taxon>
        <taxon>Myxococcota</taxon>
        <taxon>Polyangia</taxon>
        <taxon>Polyangiales</taxon>
        <taxon>Polyangiaceae</taxon>
        <taxon>Sorangium</taxon>
    </lineage>
</organism>
<dbReference type="Proteomes" id="UP000075635">
    <property type="component" value="Unassembled WGS sequence"/>
</dbReference>
<evidence type="ECO:0000313" key="2">
    <source>
        <dbReference type="Proteomes" id="UP000075635"/>
    </source>
</evidence>
<gene>
    <name evidence="1" type="ORF">BE17_19775</name>
</gene>
<sequence length="118" mass="13451">MPATLVWGKGFQLEDVTDPSGGRHQEVKGIDGGTDFISWSSVEEVKSLAERHGVDRETWPVYPDCEVESDVPLEDAQKRSAALRIALEGMAPRVVEEDYWLSFIFRLLRDDNYFFIMV</sequence>